<keyword evidence="3" id="KW-1185">Reference proteome</keyword>
<comment type="caution">
    <text evidence="2">The sequence shown here is derived from an EMBL/GenBank/DDBJ whole genome shotgun (WGS) entry which is preliminary data.</text>
</comment>
<gene>
    <name evidence="2" type="ORF">F0P96_04425</name>
</gene>
<dbReference type="EMBL" id="VTWU01000001">
    <property type="protein sequence ID" value="KAA9339868.1"/>
    <property type="molecule type" value="Genomic_DNA"/>
</dbReference>
<evidence type="ECO:0000256" key="1">
    <source>
        <dbReference type="SAM" id="Phobius"/>
    </source>
</evidence>
<evidence type="ECO:0000313" key="3">
    <source>
        <dbReference type="Proteomes" id="UP000326380"/>
    </source>
</evidence>
<name>A0AA88FQS9_9BACT</name>
<keyword evidence="1" id="KW-0472">Membrane</keyword>
<organism evidence="2 3">
    <name type="scientific">Hymenobacter busanensis</name>
    <dbReference type="NCBI Taxonomy" id="2607656"/>
    <lineage>
        <taxon>Bacteria</taxon>
        <taxon>Pseudomonadati</taxon>
        <taxon>Bacteroidota</taxon>
        <taxon>Cytophagia</taxon>
        <taxon>Cytophagales</taxon>
        <taxon>Hymenobacteraceae</taxon>
        <taxon>Hymenobacter</taxon>
    </lineage>
</organism>
<feature type="transmembrane region" description="Helical" evidence="1">
    <location>
        <begin position="20"/>
        <end position="45"/>
    </location>
</feature>
<keyword evidence="1" id="KW-1133">Transmembrane helix</keyword>
<reference evidence="2 3" key="1">
    <citation type="submission" date="2019-09" db="EMBL/GenBank/DDBJ databases">
        <title>Genome sequence of Hymenobacter sp. M3.</title>
        <authorList>
            <person name="Srinivasan S."/>
        </authorList>
    </citation>
    <scope>NUCLEOTIDE SEQUENCE [LARGE SCALE GENOMIC DNA]</scope>
    <source>
        <strain evidence="2 3">M3</strain>
    </source>
</reference>
<proteinExistence type="predicted"/>
<evidence type="ECO:0000313" key="2">
    <source>
        <dbReference type="EMBL" id="KAA9339868.1"/>
    </source>
</evidence>
<accession>A0AA88FQS9</accession>
<dbReference type="AlphaFoldDB" id="A0AA88FQS9"/>
<dbReference type="RefSeq" id="WP_167291158.1">
    <property type="nucleotide sequence ID" value="NZ_VTWU01000001.1"/>
</dbReference>
<protein>
    <submittedName>
        <fullName evidence="2">Uncharacterized protein</fullName>
    </submittedName>
</protein>
<dbReference type="Proteomes" id="UP000326380">
    <property type="component" value="Unassembled WGS sequence"/>
</dbReference>
<keyword evidence="1" id="KW-0812">Transmembrane</keyword>
<sequence>MLTESVVDSLPSVPAPASVPLTWPAVVFSAINVVVYLLFTAFARYQSRKEARQRRLDDMQHQQRMAEIMAVTGVKSPLTPPADAVGV</sequence>